<gene>
    <name evidence="1" type="ORF">J108_17940</name>
</gene>
<sequence length="290" mass="33029">MNMAESHVRSRAAATGGSVMKLHRHSVVLDARPYTIITLRAGAHVRFSTNNFHETWHVISDESGAKTLARLLWGLAYQRLPGTLVLIDGRHLDTNPFDAEPADPIVLLPSHLTVLTRQAARSLRRLSWTNPHGTVRWRTHGLDTRTAEFHEWRDTPFGQREYPFIPEPTGWQTVARVGGLLVLAGGPQTLRQWAVYAELMRIVAPWDTDYEYLADREGEIQIFRNYHREVRIARRARADVLDGPHPADRQQLREAIWARAAQIRRQYLETADEAVLTGPESRTRGGTFGR</sequence>
<dbReference type="EMBL" id="ATFQ01000026">
    <property type="protein sequence ID" value="EPQ22133.1"/>
    <property type="molecule type" value="Genomic_DNA"/>
</dbReference>
<organism evidence="1 2">
    <name type="scientific">Mycobacteroides abscessus subsp. bolletii CRM-0020</name>
    <dbReference type="NCBI Taxonomy" id="1306401"/>
    <lineage>
        <taxon>Bacteria</taxon>
        <taxon>Bacillati</taxon>
        <taxon>Actinomycetota</taxon>
        <taxon>Actinomycetes</taxon>
        <taxon>Mycobacteriales</taxon>
        <taxon>Mycobacteriaceae</taxon>
        <taxon>Mycobacteroides</taxon>
        <taxon>Mycobacteroides abscessus</taxon>
    </lineage>
</organism>
<reference evidence="1 2" key="1">
    <citation type="journal article" date="2013" name="Genome Announc.">
        <title>Genome Sequence of an Epidemic Isolate of Mycobacterium abscessus subsp. bolletii from Rio de Janeiro, Brazil.</title>
        <authorList>
            <person name="Davidson R.M."/>
            <person name="Reynolds P.R."/>
            <person name="Farias-Hesson E."/>
            <person name="Duarte R.S."/>
            <person name="Jackson M."/>
            <person name="Strong M."/>
        </authorList>
    </citation>
    <scope>NUCLEOTIDE SEQUENCE [LARGE SCALE GENOMIC DNA]</scope>
    <source>
        <strain evidence="1 2">CRM-0020</strain>
    </source>
</reference>
<proteinExistence type="predicted"/>
<dbReference type="Proteomes" id="UP000014969">
    <property type="component" value="Unassembled WGS sequence"/>
</dbReference>
<protein>
    <submittedName>
        <fullName evidence="1">Uncharacterized protein</fullName>
    </submittedName>
</protein>
<evidence type="ECO:0000313" key="1">
    <source>
        <dbReference type="EMBL" id="EPQ22133.1"/>
    </source>
</evidence>
<name>A0A829HU47_9MYCO</name>
<dbReference type="AlphaFoldDB" id="A0A829HU47"/>
<comment type="caution">
    <text evidence="1">The sequence shown here is derived from an EMBL/GenBank/DDBJ whole genome shotgun (WGS) entry which is preliminary data.</text>
</comment>
<evidence type="ECO:0000313" key="2">
    <source>
        <dbReference type="Proteomes" id="UP000014969"/>
    </source>
</evidence>
<accession>A0A829HU47</accession>